<dbReference type="Pfam" id="PF00561">
    <property type="entry name" value="Abhydrolase_1"/>
    <property type="match status" value="1"/>
</dbReference>
<reference evidence="2 3" key="1">
    <citation type="submission" date="2018-06" db="EMBL/GenBank/DDBJ databases">
        <authorList>
            <consortium name="Pathogen Informatics"/>
            <person name="Doyle S."/>
        </authorList>
    </citation>
    <scope>NUCLEOTIDE SEQUENCE [LARGE SCALE GENOMIC DNA]</scope>
    <source>
        <strain evidence="2 3">NCTC10526</strain>
    </source>
</reference>
<dbReference type="InterPro" id="IPR050266">
    <property type="entry name" value="AB_hydrolase_sf"/>
</dbReference>
<dbReference type="AlphaFoldDB" id="A0A379LJB3"/>
<dbReference type="InterPro" id="IPR029058">
    <property type="entry name" value="AB_hydrolase_fold"/>
</dbReference>
<dbReference type="Gene3D" id="3.40.50.1820">
    <property type="entry name" value="alpha/beta hydrolase"/>
    <property type="match status" value="1"/>
</dbReference>
<dbReference type="Proteomes" id="UP000254123">
    <property type="component" value="Unassembled WGS sequence"/>
</dbReference>
<dbReference type="GO" id="GO:0046464">
    <property type="term" value="P:acylglycerol catabolic process"/>
    <property type="evidence" value="ECO:0007669"/>
    <property type="project" value="TreeGrafter"/>
</dbReference>
<sequence length="295" mass="33985">MITLSEWKEQGQFETINNQQIFTRQGGDKNSSVLLLIHGYPSASWDWEGMWKALTQCYYVITLDMLGFGLSAKPKNARYLITEQADIFHSYLKKLNISHYHILAHDYGDTVAQEMLARQVTVNNSADQDRPRIDSVCFLNGGLFPETHRPLLIQKLLLSPLGVLVSKLTNKQRFEKNLQRIFGPDTQPTYEVVDTLWQLLNHNNGSAVMHKLINYIPQRNQHRERWVGAIINSNVPVKLINGTQDPISGQHMVNRYRELIPNADVTEMPKLGHYPQIEDAEAICEVYLQFRKTIR</sequence>
<accession>A0A379LJB3</accession>
<feature type="domain" description="AB hydrolase-1" evidence="1">
    <location>
        <begin position="33"/>
        <end position="279"/>
    </location>
</feature>
<dbReference type="GO" id="GO:0047372">
    <property type="term" value="F:monoacylglycerol lipase activity"/>
    <property type="evidence" value="ECO:0007669"/>
    <property type="project" value="TreeGrafter"/>
</dbReference>
<dbReference type="EC" id="3.8.1.5" evidence="2"/>
<dbReference type="InterPro" id="IPR000639">
    <property type="entry name" value="Epox_hydrolase-like"/>
</dbReference>
<gene>
    <name evidence="2" type="primary">dhaA</name>
    <name evidence="2" type="ORF">NCTC10526_01041</name>
</gene>
<evidence type="ECO:0000313" key="2">
    <source>
        <dbReference type="EMBL" id="SUD90699.1"/>
    </source>
</evidence>
<evidence type="ECO:0000259" key="1">
    <source>
        <dbReference type="Pfam" id="PF00561"/>
    </source>
</evidence>
<name>A0A379LJB3_9GAMM</name>
<evidence type="ECO:0000313" key="3">
    <source>
        <dbReference type="Proteomes" id="UP000254123"/>
    </source>
</evidence>
<dbReference type="EMBL" id="UGVC01000001">
    <property type="protein sequence ID" value="SUD90699.1"/>
    <property type="molecule type" value="Genomic_DNA"/>
</dbReference>
<dbReference type="SUPFAM" id="SSF53474">
    <property type="entry name" value="alpha/beta-Hydrolases"/>
    <property type="match status" value="1"/>
</dbReference>
<proteinExistence type="predicted"/>
<dbReference type="RefSeq" id="WP_028858902.1">
    <property type="nucleotide sequence ID" value="NZ_CAJHAQ010000001.1"/>
</dbReference>
<keyword evidence="2" id="KW-0378">Hydrolase</keyword>
<dbReference type="PRINTS" id="PR00412">
    <property type="entry name" value="EPOXHYDRLASE"/>
</dbReference>
<dbReference type="GO" id="GO:0018786">
    <property type="term" value="F:haloalkane dehalogenase activity"/>
    <property type="evidence" value="ECO:0007669"/>
    <property type="project" value="UniProtKB-EC"/>
</dbReference>
<keyword evidence="3" id="KW-1185">Reference proteome</keyword>
<dbReference type="InterPro" id="IPR000073">
    <property type="entry name" value="AB_hydrolase_1"/>
</dbReference>
<dbReference type="PANTHER" id="PTHR43798">
    <property type="entry name" value="MONOACYLGLYCEROL LIPASE"/>
    <property type="match status" value="1"/>
</dbReference>
<dbReference type="PANTHER" id="PTHR43798:SF33">
    <property type="entry name" value="HYDROLASE, PUTATIVE (AFU_ORTHOLOGUE AFUA_2G14860)-RELATED"/>
    <property type="match status" value="1"/>
</dbReference>
<dbReference type="GO" id="GO:0016020">
    <property type="term" value="C:membrane"/>
    <property type="evidence" value="ECO:0007669"/>
    <property type="project" value="TreeGrafter"/>
</dbReference>
<organism evidence="2 3">
    <name type="scientific">Psychrobacter phenylpyruvicus</name>
    <dbReference type="NCBI Taxonomy" id="29432"/>
    <lineage>
        <taxon>Bacteria</taxon>
        <taxon>Pseudomonadati</taxon>
        <taxon>Pseudomonadota</taxon>
        <taxon>Gammaproteobacteria</taxon>
        <taxon>Moraxellales</taxon>
        <taxon>Moraxellaceae</taxon>
        <taxon>Psychrobacter</taxon>
    </lineage>
</organism>
<dbReference type="STRING" id="1123034.GCA_000685805_01376"/>
<protein>
    <submittedName>
        <fullName evidence="2">Haloalkane dehalogenase</fullName>
        <ecNumber evidence="2">3.8.1.5</ecNumber>
    </submittedName>
</protein>